<dbReference type="Pfam" id="PF03281">
    <property type="entry name" value="Mab-21"/>
    <property type="match status" value="1"/>
</dbReference>
<comment type="cofactor">
    <cofactor evidence="1">
        <name>Mg(2+)</name>
        <dbReference type="ChEBI" id="CHEBI:18420"/>
    </cofactor>
</comment>
<evidence type="ECO:0000256" key="6">
    <source>
        <dbReference type="ARBA" id="ARBA00022741"/>
    </source>
</evidence>
<keyword evidence="5" id="KW-0479">Metal-binding</keyword>
<dbReference type="PANTHER" id="PTHR10656">
    <property type="entry name" value="CELL FATE DETERMINING PROTEIN MAB21-RELATED"/>
    <property type="match status" value="1"/>
</dbReference>
<dbReference type="PANTHER" id="PTHR10656:SF42">
    <property type="entry name" value="CYCLIC GMP-AMP SYNTHASE-LIKE PROTEIN-RELATED"/>
    <property type="match status" value="1"/>
</dbReference>
<dbReference type="Gene3D" id="1.10.1410.40">
    <property type="match status" value="1"/>
</dbReference>
<dbReference type="InterPro" id="IPR046903">
    <property type="entry name" value="Mab-21-like_nuc_Trfase"/>
</dbReference>
<keyword evidence="6" id="KW-0547">Nucleotide-binding</keyword>
<dbReference type="SMART" id="SM01265">
    <property type="entry name" value="Mab-21"/>
    <property type="match status" value="1"/>
</dbReference>
<dbReference type="GO" id="GO:0046872">
    <property type="term" value="F:metal ion binding"/>
    <property type="evidence" value="ECO:0007669"/>
    <property type="project" value="UniProtKB-KW"/>
</dbReference>
<sequence>MADSDDNKKDPRPSLSNILQDYVDETISCSKKVLQWHQEKILNRVVNPILSLIGDFDDRFHAQLLNAGSCYVGLLHSKPYEFDAVVKLPHLTSNKALGPGDDFPRPTSFFIDSSSCDNPYVNKLPGFGYLVVNEDKTLLHNLLSDRDDVVNSDKILEKESFVCPKKVMSVFYKSIQRAVQVLEEKQWWEEEPSVFEVKVKKQDPSVTVTAFLTGEVFTVHLLPGIPFSDNWPETLKQWGPSTAVRPNAWLTSLRMREVMEDFVVFPGQSPADEDPRLWAMCFYYSEKKLCKAAEQQSTHTIHKEARLALEALCVENEEAFYPINPRILRIIFLHQCMQFPHEEDWLQKKLGRAFVDLFLAVISATKSRDCPHFFIPTLNMFGNFRRSDLKQVSRHLRAILNNILENPEKSNFFPKRRKVKKVAL</sequence>
<reference evidence="11" key="1">
    <citation type="submission" date="2021-10" db="EMBL/GenBank/DDBJ databases">
        <title>Tropical sea cucumber genome reveals ecological adaptation and Cuvierian tubules defense mechanism.</title>
        <authorList>
            <person name="Chen T."/>
        </authorList>
    </citation>
    <scope>NUCLEOTIDE SEQUENCE</scope>
    <source>
        <strain evidence="11">Nanhai2018</strain>
        <tissue evidence="11">Muscle</tissue>
    </source>
</reference>
<evidence type="ECO:0000259" key="9">
    <source>
        <dbReference type="Pfam" id="PF03281"/>
    </source>
</evidence>
<evidence type="ECO:0000256" key="8">
    <source>
        <dbReference type="ARBA" id="ARBA00022842"/>
    </source>
</evidence>
<feature type="domain" description="Mab-21-like HhH/H2TH-like" evidence="10">
    <location>
        <begin position="318"/>
        <end position="396"/>
    </location>
</feature>
<evidence type="ECO:0000256" key="3">
    <source>
        <dbReference type="ARBA" id="ARBA00022679"/>
    </source>
</evidence>
<organism evidence="11 12">
    <name type="scientific">Holothuria leucospilota</name>
    <name type="common">Black long sea cucumber</name>
    <name type="synonym">Mertensiothuria leucospilota</name>
    <dbReference type="NCBI Taxonomy" id="206669"/>
    <lineage>
        <taxon>Eukaryota</taxon>
        <taxon>Metazoa</taxon>
        <taxon>Echinodermata</taxon>
        <taxon>Eleutherozoa</taxon>
        <taxon>Echinozoa</taxon>
        <taxon>Holothuroidea</taxon>
        <taxon>Aspidochirotacea</taxon>
        <taxon>Aspidochirotida</taxon>
        <taxon>Holothuriidae</taxon>
        <taxon>Holothuria</taxon>
    </lineage>
</organism>
<keyword evidence="12" id="KW-1185">Reference proteome</keyword>
<evidence type="ECO:0000259" key="10">
    <source>
        <dbReference type="Pfam" id="PF20266"/>
    </source>
</evidence>
<evidence type="ECO:0000256" key="7">
    <source>
        <dbReference type="ARBA" id="ARBA00022840"/>
    </source>
</evidence>
<dbReference type="InterPro" id="IPR024810">
    <property type="entry name" value="MAB21L/cGLR"/>
</dbReference>
<keyword evidence="8" id="KW-0460">Magnesium</keyword>
<proteinExistence type="inferred from homology"/>
<comment type="caution">
    <text evidence="11">The sequence shown here is derived from an EMBL/GenBank/DDBJ whole genome shotgun (WGS) entry which is preliminary data.</text>
</comment>
<dbReference type="Pfam" id="PF20266">
    <property type="entry name" value="Mab-21_C"/>
    <property type="match status" value="1"/>
</dbReference>
<feature type="domain" description="Mab-21-like nucleotidyltransferase" evidence="9">
    <location>
        <begin position="77"/>
        <end position="289"/>
    </location>
</feature>
<dbReference type="Gene3D" id="3.30.460.90">
    <property type="match status" value="1"/>
</dbReference>
<name>A0A9Q1BE71_HOLLE</name>
<evidence type="ECO:0000313" key="12">
    <source>
        <dbReference type="Proteomes" id="UP001152320"/>
    </source>
</evidence>
<dbReference type="AlphaFoldDB" id="A0A9Q1BE71"/>
<dbReference type="GO" id="GO:0005524">
    <property type="term" value="F:ATP binding"/>
    <property type="evidence" value="ECO:0007669"/>
    <property type="project" value="UniProtKB-KW"/>
</dbReference>
<keyword evidence="7" id="KW-0067">ATP-binding</keyword>
<keyword evidence="3" id="KW-0808">Transferase</keyword>
<protein>
    <submittedName>
        <fullName evidence="11">Protein mab-21-like 2</fullName>
    </submittedName>
</protein>
<evidence type="ECO:0000256" key="1">
    <source>
        <dbReference type="ARBA" id="ARBA00001946"/>
    </source>
</evidence>
<evidence type="ECO:0000313" key="11">
    <source>
        <dbReference type="EMBL" id="KAJ8022173.1"/>
    </source>
</evidence>
<keyword evidence="4" id="KW-0548">Nucleotidyltransferase</keyword>
<evidence type="ECO:0000256" key="4">
    <source>
        <dbReference type="ARBA" id="ARBA00022695"/>
    </source>
</evidence>
<dbReference type="Proteomes" id="UP001152320">
    <property type="component" value="Chromosome 21"/>
</dbReference>
<dbReference type="OrthoDB" id="6054650at2759"/>
<evidence type="ECO:0000256" key="2">
    <source>
        <dbReference type="ARBA" id="ARBA00008307"/>
    </source>
</evidence>
<dbReference type="InterPro" id="IPR046906">
    <property type="entry name" value="Mab-21_HhH/H2TH-like"/>
</dbReference>
<dbReference type="GO" id="GO:0016779">
    <property type="term" value="F:nucleotidyltransferase activity"/>
    <property type="evidence" value="ECO:0007669"/>
    <property type="project" value="UniProtKB-KW"/>
</dbReference>
<evidence type="ECO:0000256" key="5">
    <source>
        <dbReference type="ARBA" id="ARBA00022723"/>
    </source>
</evidence>
<dbReference type="EMBL" id="JAIZAY010000021">
    <property type="protein sequence ID" value="KAJ8022173.1"/>
    <property type="molecule type" value="Genomic_DNA"/>
</dbReference>
<accession>A0A9Q1BE71</accession>
<gene>
    <name evidence="11" type="ORF">HOLleu_39586</name>
</gene>
<comment type="similarity">
    <text evidence="2">Belongs to the mab-21 family.</text>
</comment>